<evidence type="ECO:0000313" key="2">
    <source>
        <dbReference type="EMBL" id="GIT93740.1"/>
    </source>
</evidence>
<proteinExistence type="predicted"/>
<organism evidence="2 3">
    <name type="scientific">Jannaschia pagri</name>
    <dbReference type="NCBI Taxonomy" id="2829797"/>
    <lineage>
        <taxon>Bacteria</taxon>
        <taxon>Pseudomonadati</taxon>
        <taxon>Pseudomonadota</taxon>
        <taxon>Alphaproteobacteria</taxon>
        <taxon>Rhodobacterales</taxon>
        <taxon>Roseobacteraceae</taxon>
        <taxon>Jannaschia</taxon>
    </lineage>
</organism>
<feature type="region of interest" description="Disordered" evidence="1">
    <location>
        <begin position="1"/>
        <end position="22"/>
    </location>
</feature>
<evidence type="ECO:0000313" key="3">
    <source>
        <dbReference type="Proteomes" id="UP000786693"/>
    </source>
</evidence>
<dbReference type="RefSeq" id="WP_220747253.1">
    <property type="nucleotide sequence ID" value="NZ_BPFH01000001.1"/>
</dbReference>
<comment type="caution">
    <text evidence="2">The sequence shown here is derived from an EMBL/GenBank/DDBJ whole genome shotgun (WGS) entry which is preliminary data.</text>
</comment>
<dbReference type="Proteomes" id="UP000786693">
    <property type="component" value="Unassembled WGS sequence"/>
</dbReference>
<feature type="region of interest" description="Disordered" evidence="1">
    <location>
        <begin position="39"/>
        <end position="58"/>
    </location>
</feature>
<feature type="compositionally biased region" description="Basic and acidic residues" evidence="1">
    <location>
        <begin position="11"/>
        <end position="22"/>
    </location>
</feature>
<sequence>MNLWRFLTNRSGKDDDARKAHEQTVAAQADLNAQMRRMLDRINEDRTPNDEPNTPRTH</sequence>
<dbReference type="EMBL" id="BPFH01000001">
    <property type="protein sequence ID" value="GIT93740.1"/>
    <property type="molecule type" value="Genomic_DNA"/>
</dbReference>
<protein>
    <submittedName>
        <fullName evidence="2">Uncharacterized protein</fullName>
    </submittedName>
</protein>
<keyword evidence="3" id="KW-1185">Reference proteome</keyword>
<feature type="compositionally biased region" description="Basic and acidic residues" evidence="1">
    <location>
        <begin position="39"/>
        <end position="49"/>
    </location>
</feature>
<gene>
    <name evidence="2" type="ORF">JANAI62_03630</name>
</gene>
<reference evidence="2 3" key="1">
    <citation type="submission" date="2021-05" db="EMBL/GenBank/DDBJ databases">
        <title>Bacteria Genome sequencing.</title>
        <authorList>
            <person name="Takabe Y."/>
            <person name="Nakajima Y."/>
            <person name="Suzuki S."/>
            <person name="Shiozaki T."/>
        </authorList>
    </citation>
    <scope>NUCLEOTIDE SEQUENCE [LARGE SCALE GENOMIC DNA]</scope>
    <source>
        <strain evidence="2 3">AI_62</strain>
    </source>
</reference>
<accession>A0ABQ4NH48</accession>
<evidence type="ECO:0000256" key="1">
    <source>
        <dbReference type="SAM" id="MobiDB-lite"/>
    </source>
</evidence>
<name>A0ABQ4NH48_9RHOB</name>